<dbReference type="Proteomes" id="UP000587527">
    <property type="component" value="Unassembled WGS sequence"/>
</dbReference>
<dbReference type="CDD" id="cd02440">
    <property type="entry name" value="AdoMet_MTases"/>
    <property type="match status" value="1"/>
</dbReference>
<gene>
    <name evidence="6" type="ORF">F4553_007082</name>
</gene>
<dbReference type="PROSITE" id="PS51683">
    <property type="entry name" value="SAM_OMT_II"/>
    <property type="match status" value="1"/>
</dbReference>
<dbReference type="GO" id="GO:0032259">
    <property type="term" value="P:methylation"/>
    <property type="evidence" value="ECO:0007669"/>
    <property type="project" value="UniProtKB-KW"/>
</dbReference>
<accession>A0A841C1L7</accession>
<dbReference type="GO" id="GO:0046983">
    <property type="term" value="F:protein dimerization activity"/>
    <property type="evidence" value="ECO:0007669"/>
    <property type="project" value="InterPro"/>
</dbReference>
<comment type="caution">
    <text evidence="6">The sequence shown here is derived from an EMBL/GenBank/DDBJ whole genome shotgun (WGS) entry which is preliminary data.</text>
</comment>
<dbReference type="InterPro" id="IPR029063">
    <property type="entry name" value="SAM-dependent_MTases_sf"/>
</dbReference>
<reference evidence="6 7" key="1">
    <citation type="submission" date="2020-08" db="EMBL/GenBank/DDBJ databases">
        <title>Sequencing the genomes of 1000 actinobacteria strains.</title>
        <authorList>
            <person name="Klenk H.-P."/>
        </authorList>
    </citation>
    <scope>NUCLEOTIDE SEQUENCE [LARGE SCALE GENOMIC DNA]</scope>
    <source>
        <strain evidence="6 7">DSM 45362</strain>
    </source>
</reference>
<evidence type="ECO:0000259" key="4">
    <source>
        <dbReference type="Pfam" id="PF00891"/>
    </source>
</evidence>
<keyword evidence="2 6" id="KW-0808">Transferase</keyword>
<evidence type="ECO:0000256" key="3">
    <source>
        <dbReference type="ARBA" id="ARBA00022691"/>
    </source>
</evidence>
<evidence type="ECO:0000313" key="6">
    <source>
        <dbReference type="EMBL" id="MBB5873648.1"/>
    </source>
</evidence>
<dbReference type="EMBL" id="JACHMN010000003">
    <property type="protein sequence ID" value="MBB5873648.1"/>
    <property type="molecule type" value="Genomic_DNA"/>
</dbReference>
<evidence type="ECO:0000256" key="2">
    <source>
        <dbReference type="ARBA" id="ARBA00022679"/>
    </source>
</evidence>
<dbReference type="PANTHER" id="PTHR43712:SF2">
    <property type="entry name" value="O-METHYLTRANSFERASE CICE"/>
    <property type="match status" value="1"/>
</dbReference>
<evidence type="ECO:0000256" key="1">
    <source>
        <dbReference type="ARBA" id="ARBA00022603"/>
    </source>
</evidence>
<dbReference type="InterPro" id="IPR016461">
    <property type="entry name" value="COMT-like"/>
</dbReference>
<dbReference type="InterPro" id="IPR001077">
    <property type="entry name" value="COMT_C"/>
</dbReference>
<dbReference type="InterPro" id="IPR012967">
    <property type="entry name" value="COMT_dimerisation"/>
</dbReference>
<dbReference type="GO" id="GO:0008171">
    <property type="term" value="F:O-methyltransferase activity"/>
    <property type="evidence" value="ECO:0007669"/>
    <property type="project" value="InterPro"/>
</dbReference>
<dbReference type="AlphaFoldDB" id="A0A841C1L7"/>
<protein>
    <submittedName>
        <fullName evidence="6">SAM-dependent methyltransferase</fullName>
    </submittedName>
</protein>
<keyword evidence="1 6" id="KW-0489">Methyltransferase</keyword>
<keyword evidence="3" id="KW-0949">S-adenosyl-L-methionine</keyword>
<dbReference type="SUPFAM" id="SSF53335">
    <property type="entry name" value="S-adenosyl-L-methionine-dependent methyltransferases"/>
    <property type="match status" value="1"/>
</dbReference>
<evidence type="ECO:0000313" key="7">
    <source>
        <dbReference type="Proteomes" id="UP000587527"/>
    </source>
</evidence>
<dbReference type="InterPro" id="IPR036390">
    <property type="entry name" value="WH_DNA-bd_sf"/>
</dbReference>
<organism evidence="6 7">
    <name type="scientific">Allocatelliglobosispora scoriae</name>
    <dbReference type="NCBI Taxonomy" id="643052"/>
    <lineage>
        <taxon>Bacteria</taxon>
        <taxon>Bacillati</taxon>
        <taxon>Actinomycetota</taxon>
        <taxon>Actinomycetes</taxon>
        <taxon>Micromonosporales</taxon>
        <taxon>Micromonosporaceae</taxon>
        <taxon>Allocatelliglobosispora</taxon>
    </lineage>
</organism>
<dbReference type="SUPFAM" id="SSF46785">
    <property type="entry name" value="Winged helix' DNA-binding domain"/>
    <property type="match status" value="1"/>
</dbReference>
<dbReference type="InterPro" id="IPR036388">
    <property type="entry name" value="WH-like_DNA-bd_sf"/>
</dbReference>
<name>A0A841C1L7_9ACTN</name>
<evidence type="ECO:0000259" key="5">
    <source>
        <dbReference type="Pfam" id="PF08100"/>
    </source>
</evidence>
<dbReference type="Pfam" id="PF00891">
    <property type="entry name" value="Methyltransf_2"/>
    <property type="match status" value="1"/>
</dbReference>
<dbReference type="Gene3D" id="1.10.10.10">
    <property type="entry name" value="Winged helix-like DNA-binding domain superfamily/Winged helix DNA-binding domain"/>
    <property type="match status" value="1"/>
</dbReference>
<keyword evidence="7" id="KW-1185">Reference proteome</keyword>
<dbReference type="RefSeq" id="WP_221470606.1">
    <property type="nucleotide sequence ID" value="NZ_JACHMN010000003.1"/>
</dbReference>
<dbReference type="Pfam" id="PF08100">
    <property type="entry name" value="Dimerisation"/>
    <property type="match status" value="1"/>
</dbReference>
<dbReference type="Gene3D" id="1.20.58.1390">
    <property type="match status" value="1"/>
</dbReference>
<dbReference type="PANTHER" id="PTHR43712">
    <property type="entry name" value="PUTATIVE (AFU_ORTHOLOGUE AFUA_4G14580)-RELATED"/>
    <property type="match status" value="1"/>
</dbReference>
<proteinExistence type="predicted"/>
<dbReference type="Gene3D" id="3.40.50.150">
    <property type="entry name" value="Vaccinia Virus protein VP39"/>
    <property type="match status" value="1"/>
</dbReference>
<dbReference type="PIRSF" id="PIRSF005739">
    <property type="entry name" value="O-mtase"/>
    <property type="match status" value="1"/>
</dbReference>
<feature type="domain" description="O-methyltransferase dimerisation" evidence="5">
    <location>
        <begin position="18"/>
        <end position="91"/>
    </location>
</feature>
<sequence length="350" mass="38472">MTTVPNDSRTNQIDPLRELFYAHYRFQYLAAACEFGLFELLGREPGLTREEIASRLEIQNQPARILLLGATSAGLLRKDGDKYYNTAVSEPLAGKLDDVPAAFVPWEQHVNYRPMAWFYESIKEYTNVGLQKAIPGDSPTLYGRLAQDPKLEKTFHNMMGSVSRLVAEELMQHLDLSGYTHLLDIGGGTAINATHLARRWPHLQVTIVDLPTVAEAANEKIATLDLSDRVRAIGLDAFNDEFPKGCDAVLFGHFLEIWSIERNKELLAKAARAVEPGAGIFVVTPGADDDGTGPDLAAALSAYFLTVASGEGMVYTCAEYEEWFGEAGFDPTGRLYVGGLGDVVITGVRR</sequence>
<feature type="domain" description="O-methyltransferase C-terminal" evidence="4">
    <location>
        <begin position="141"/>
        <end position="329"/>
    </location>
</feature>